<keyword evidence="6" id="KW-1185">Reference proteome</keyword>
<feature type="domain" description="RelA/SpoT" evidence="2">
    <location>
        <begin position="43"/>
        <end position="170"/>
    </location>
</feature>
<dbReference type="Gene3D" id="1.10.287.860">
    <property type="entry name" value="Nucleotidyltransferase"/>
    <property type="match status" value="1"/>
</dbReference>
<dbReference type="GeneID" id="75081429"/>
<gene>
    <name evidence="4" type="ORF">L2504_09245</name>
    <name evidence="3" type="ORF">L2724_00685</name>
</gene>
<dbReference type="EMBL" id="JAKHMS010000040">
    <property type="protein sequence ID" value="MCZ3782302.1"/>
    <property type="molecule type" value="Genomic_DNA"/>
</dbReference>
<sequence>MSIYGPYEGTLDNILLDVEKRIRQLNQQEVASQQPKLYEHLIGRVKTPASMEEKCQRKNYPLTAESALRKCKDAVGIRIVCNFISDIERCLTILRNSDWCSVVKEKDYITNAKPNGYRSYHLILDVTENYQDIDGQNPGHFYVEIQLRTIAMDSWASLEHEIKYKHKIKNPERIGKELKRCADQLASCDIQMETIRQLIRED</sequence>
<dbReference type="RefSeq" id="WP_003716255.1">
    <property type="nucleotide sequence ID" value="NZ_CAJFIS010000017.1"/>
</dbReference>
<evidence type="ECO:0000313" key="6">
    <source>
        <dbReference type="Proteomes" id="UP001527392"/>
    </source>
</evidence>
<dbReference type="CDD" id="cd05399">
    <property type="entry name" value="NT_Rel-Spo_like"/>
    <property type="match status" value="1"/>
</dbReference>
<proteinExistence type="predicted"/>
<organism evidence="3 5">
    <name type="scientific">Limosilactobacillus vaginalis</name>
    <dbReference type="NCBI Taxonomy" id="1633"/>
    <lineage>
        <taxon>Bacteria</taxon>
        <taxon>Bacillati</taxon>
        <taxon>Bacillota</taxon>
        <taxon>Bacilli</taxon>
        <taxon>Lactobacillales</taxon>
        <taxon>Lactobacillaceae</taxon>
        <taxon>Limosilactobacillus</taxon>
    </lineage>
</organism>
<dbReference type="Pfam" id="PF04607">
    <property type="entry name" value="RelA_SpoT"/>
    <property type="match status" value="1"/>
</dbReference>
<dbReference type="InterPro" id="IPR043519">
    <property type="entry name" value="NT_sf"/>
</dbReference>
<name>A0AAP3DMX3_9LACO</name>
<dbReference type="SMART" id="SM00954">
    <property type="entry name" value="RelA_SpoT"/>
    <property type="match status" value="1"/>
</dbReference>
<protein>
    <submittedName>
        <fullName evidence="3">GTP pyrophosphokinase family protein</fullName>
    </submittedName>
</protein>
<comment type="caution">
    <text evidence="3">The sequence shown here is derived from an EMBL/GenBank/DDBJ whole genome shotgun (WGS) entry which is preliminary data.</text>
</comment>
<dbReference type="PANTHER" id="PTHR47837:SF2">
    <property type="entry name" value="GTP PYROPHOSPHOKINASE YWAC"/>
    <property type="match status" value="1"/>
</dbReference>
<evidence type="ECO:0000256" key="1">
    <source>
        <dbReference type="ARBA" id="ARBA00004976"/>
    </source>
</evidence>
<evidence type="ECO:0000313" key="4">
    <source>
        <dbReference type="EMBL" id="MCZ3782302.1"/>
    </source>
</evidence>
<dbReference type="Gene3D" id="3.30.460.10">
    <property type="entry name" value="Beta Polymerase, domain 2"/>
    <property type="match status" value="1"/>
</dbReference>
<evidence type="ECO:0000313" key="5">
    <source>
        <dbReference type="Proteomes" id="UP001212401"/>
    </source>
</evidence>
<dbReference type="GO" id="GO:0015969">
    <property type="term" value="P:guanosine tetraphosphate metabolic process"/>
    <property type="evidence" value="ECO:0007669"/>
    <property type="project" value="InterPro"/>
</dbReference>
<accession>A0AAP3DMX3</accession>
<dbReference type="SUPFAM" id="SSF81301">
    <property type="entry name" value="Nucleotidyltransferase"/>
    <property type="match status" value="1"/>
</dbReference>
<evidence type="ECO:0000313" key="3">
    <source>
        <dbReference type="EMBL" id="MCZ3666800.1"/>
    </source>
</evidence>
<dbReference type="Proteomes" id="UP001527392">
    <property type="component" value="Unassembled WGS sequence"/>
</dbReference>
<dbReference type="AlphaFoldDB" id="A0AAP3DMX3"/>
<dbReference type="PANTHER" id="PTHR47837">
    <property type="entry name" value="GTP PYROPHOSPHOKINASE YJBM"/>
    <property type="match status" value="1"/>
</dbReference>
<comment type="pathway">
    <text evidence="1">Purine metabolism; ppGpp biosynthesis; ppGpp from GTP: step 1/2.</text>
</comment>
<evidence type="ECO:0000259" key="2">
    <source>
        <dbReference type="SMART" id="SM00954"/>
    </source>
</evidence>
<dbReference type="EMBL" id="JAKHPH010000001">
    <property type="protein sequence ID" value="MCZ3666800.1"/>
    <property type="molecule type" value="Genomic_DNA"/>
</dbReference>
<dbReference type="InterPro" id="IPR007685">
    <property type="entry name" value="RelA_SpoT"/>
</dbReference>
<reference evidence="3 6" key="1">
    <citation type="submission" date="2022-01" db="EMBL/GenBank/DDBJ databases">
        <title>VMRC isolate genome collection.</title>
        <authorList>
            <person name="France M."/>
            <person name="Rutt L."/>
            <person name="Humphrys M."/>
            <person name="Ravel J."/>
        </authorList>
    </citation>
    <scope>NUCLEOTIDE SEQUENCE</scope>
    <source>
        <strain evidence="4 6">C0030B4</strain>
        <strain evidence="3">C0048A1</strain>
    </source>
</reference>
<dbReference type="Proteomes" id="UP001212401">
    <property type="component" value="Unassembled WGS sequence"/>
</dbReference>
<dbReference type="InterPro" id="IPR052366">
    <property type="entry name" value="GTP_Pyrophosphokinase"/>
</dbReference>